<evidence type="ECO:0000313" key="1">
    <source>
        <dbReference type="EMBL" id="SDY56363.1"/>
    </source>
</evidence>
<reference evidence="1 2" key="1">
    <citation type="submission" date="2016-10" db="EMBL/GenBank/DDBJ databases">
        <authorList>
            <person name="de Groot N.N."/>
        </authorList>
    </citation>
    <scope>NUCLEOTIDE SEQUENCE [LARGE SCALE GENOMIC DNA]</scope>
    <source>
        <strain evidence="1 2">DSM 26880</strain>
    </source>
</reference>
<dbReference type="Proteomes" id="UP000199286">
    <property type="component" value="Unassembled WGS sequence"/>
</dbReference>
<dbReference type="OrthoDB" id="1495959at2"/>
<protein>
    <submittedName>
        <fullName evidence="1">Uncharacterized protein</fullName>
    </submittedName>
</protein>
<dbReference type="AlphaFoldDB" id="A0A1H3KW04"/>
<organism evidence="1 2">
    <name type="scientific">Citreimonas salinaria</name>
    <dbReference type="NCBI Taxonomy" id="321339"/>
    <lineage>
        <taxon>Bacteria</taxon>
        <taxon>Pseudomonadati</taxon>
        <taxon>Pseudomonadota</taxon>
        <taxon>Alphaproteobacteria</taxon>
        <taxon>Rhodobacterales</taxon>
        <taxon>Roseobacteraceae</taxon>
        <taxon>Citreimonas</taxon>
    </lineage>
</organism>
<evidence type="ECO:0000313" key="2">
    <source>
        <dbReference type="Proteomes" id="UP000199286"/>
    </source>
</evidence>
<sequence length="234" mass="26492">MSSPSPPSLVKQLRRAVEAQVYRQTVRDLANRLRYGAHAPLSAMAVYPRPRDITHSYARKKGGRRLGRQQSGMVLGGDWDLHRHPVADHLKLVSCRMRWIDGADWEETPIFRQLMRQIDQGLVPDDCRSGEELVARYRQLDSIFEETRARGRMLDMDELPEFHYRRAHGATLVHIARDGTCLRSGGGAHRFAIAHILDLPEMPAQLGAIHPEALEAGHLERLRRSALKPSASGF</sequence>
<gene>
    <name evidence="1" type="ORF">SAMN05444340_110146</name>
</gene>
<dbReference type="EMBL" id="FNPF01000010">
    <property type="protein sequence ID" value="SDY56363.1"/>
    <property type="molecule type" value="Genomic_DNA"/>
</dbReference>
<dbReference type="STRING" id="321339.SAMN05444340_110146"/>
<keyword evidence="2" id="KW-1185">Reference proteome</keyword>
<proteinExistence type="predicted"/>
<accession>A0A1H3KW04</accession>
<name>A0A1H3KW04_9RHOB</name>